<proteinExistence type="inferred from homology"/>
<dbReference type="Proteomes" id="UP001239445">
    <property type="component" value="Unassembled WGS sequence"/>
</dbReference>
<organism evidence="4 5">
    <name type="scientific">Echria macrotheca</name>
    <dbReference type="NCBI Taxonomy" id="438768"/>
    <lineage>
        <taxon>Eukaryota</taxon>
        <taxon>Fungi</taxon>
        <taxon>Dikarya</taxon>
        <taxon>Ascomycota</taxon>
        <taxon>Pezizomycotina</taxon>
        <taxon>Sordariomycetes</taxon>
        <taxon>Sordariomycetidae</taxon>
        <taxon>Sordariales</taxon>
        <taxon>Schizotheciaceae</taxon>
        <taxon>Echria</taxon>
    </lineage>
</organism>
<protein>
    <submittedName>
        <fullName evidence="4">Uncharacterized protein</fullName>
    </submittedName>
</protein>
<reference evidence="4" key="1">
    <citation type="submission" date="2023-06" db="EMBL/GenBank/DDBJ databases">
        <title>Genome-scale phylogeny and comparative genomics of the fungal order Sordariales.</title>
        <authorList>
            <consortium name="Lawrence Berkeley National Laboratory"/>
            <person name="Hensen N."/>
            <person name="Bonometti L."/>
            <person name="Westerberg I."/>
            <person name="Brannstrom I.O."/>
            <person name="Guillou S."/>
            <person name="Cros-Aarteil S."/>
            <person name="Calhoun S."/>
            <person name="Haridas S."/>
            <person name="Kuo A."/>
            <person name="Mondo S."/>
            <person name="Pangilinan J."/>
            <person name="Riley R."/>
            <person name="Labutti K."/>
            <person name="Andreopoulos B."/>
            <person name="Lipzen A."/>
            <person name="Chen C."/>
            <person name="Yanf M."/>
            <person name="Daum C."/>
            <person name="Ng V."/>
            <person name="Clum A."/>
            <person name="Steindorff A."/>
            <person name="Ohm R."/>
            <person name="Martin F."/>
            <person name="Silar P."/>
            <person name="Natvig D."/>
            <person name="Lalanne C."/>
            <person name="Gautier V."/>
            <person name="Ament-Velasquez S.L."/>
            <person name="Kruys A."/>
            <person name="Hutchinson M.I."/>
            <person name="Powell A.J."/>
            <person name="Barry K."/>
            <person name="Miller A.N."/>
            <person name="Grigoriev I.V."/>
            <person name="Debuchy R."/>
            <person name="Gladieux P."/>
            <person name="Thoren M.H."/>
            <person name="Johannesson H."/>
        </authorList>
    </citation>
    <scope>NUCLEOTIDE SEQUENCE</scope>
    <source>
        <strain evidence="4">PSN4</strain>
    </source>
</reference>
<name>A0AAJ0B2D5_9PEZI</name>
<dbReference type="EMBL" id="MU839847">
    <property type="protein sequence ID" value="KAK1750414.1"/>
    <property type="molecule type" value="Genomic_DNA"/>
</dbReference>
<dbReference type="Gene3D" id="3.40.50.720">
    <property type="entry name" value="NAD(P)-binding Rossmann-like Domain"/>
    <property type="match status" value="1"/>
</dbReference>
<dbReference type="PRINTS" id="PR00081">
    <property type="entry name" value="GDHRDH"/>
</dbReference>
<dbReference type="GO" id="GO:0016491">
    <property type="term" value="F:oxidoreductase activity"/>
    <property type="evidence" value="ECO:0007669"/>
    <property type="project" value="UniProtKB-KW"/>
</dbReference>
<sequence>MLQQKIPPTPPDTNLAGQTVIVTGGNAGLGLETARQLLVLGASRMIVACRSVSRGEEAVATLRADAQLAKKNPDAIIEVFELDLDDYASALRFTDRVKKDVKELDILLNNGGISVPNFETSKSGHERTMQVNCYTYALICLELLPLLRSTAALRGRPTRITFVGSNLHVRGTSIAKTPIPAGRSVMEHFDDPARFSKLTRYGDSKLGVAALTRRLATLAPDEVVVNHMCPGMVSTAFDKNQPLWIRAPMVLVRGVMARDVEEGARAIVYAAAVAGPETNGKFVRNNAVEPGSLFLDKPEGGSFIDGLWKDVMKDIVKLDPSLESYVSLNGSV</sequence>
<keyword evidence="5" id="KW-1185">Reference proteome</keyword>
<keyword evidence="3" id="KW-0560">Oxidoreductase</keyword>
<accession>A0AAJ0B2D5</accession>
<keyword evidence="2" id="KW-0521">NADP</keyword>
<dbReference type="SUPFAM" id="SSF51735">
    <property type="entry name" value="NAD(P)-binding Rossmann-fold domains"/>
    <property type="match status" value="1"/>
</dbReference>
<evidence type="ECO:0000256" key="3">
    <source>
        <dbReference type="ARBA" id="ARBA00023002"/>
    </source>
</evidence>
<evidence type="ECO:0000256" key="1">
    <source>
        <dbReference type="ARBA" id="ARBA00006484"/>
    </source>
</evidence>
<comment type="caution">
    <text evidence="4">The sequence shown here is derived from an EMBL/GenBank/DDBJ whole genome shotgun (WGS) entry which is preliminary data.</text>
</comment>
<dbReference type="Pfam" id="PF00106">
    <property type="entry name" value="adh_short"/>
    <property type="match status" value="1"/>
</dbReference>
<comment type="similarity">
    <text evidence="1">Belongs to the short-chain dehydrogenases/reductases (SDR) family.</text>
</comment>
<dbReference type="PANTHER" id="PTHR24320:SF252">
    <property type="entry name" value="DEHYDROGENASE_REDUCTASE FAMILY PROTEIN, PUTATIVE (AFU_ORTHOLOGUE AFUA_3G08550)-RELATED"/>
    <property type="match status" value="1"/>
</dbReference>
<dbReference type="AlphaFoldDB" id="A0AAJ0B2D5"/>
<evidence type="ECO:0000313" key="4">
    <source>
        <dbReference type="EMBL" id="KAK1750414.1"/>
    </source>
</evidence>
<evidence type="ECO:0000256" key="2">
    <source>
        <dbReference type="ARBA" id="ARBA00022857"/>
    </source>
</evidence>
<dbReference type="PANTHER" id="PTHR24320">
    <property type="entry name" value="RETINOL DEHYDROGENASE"/>
    <property type="match status" value="1"/>
</dbReference>
<gene>
    <name evidence="4" type="ORF">QBC47DRAFT_418173</name>
</gene>
<evidence type="ECO:0000313" key="5">
    <source>
        <dbReference type="Proteomes" id="UP001239445"/>
    </source>
</evidence>
<dbReference type="InterPro" id="IPR002347">
    <property type="entry name" value="SDR_fam"/>
</dbReference>
<dbReference type="InterPro" id="IPR036291">
    <property type="entry name" value="NAD(P)-bd_dom_sf"/>
</dbReference>